<keyword evidence="2" id="KW-0732">Signal</keyword>
<feature type="chain" id="PRO_5045147579" description="RcnB family protein" evidence="2">
    <location>
        <begin position="21"/>
        <end position="155"/>
    </location>
</feature>
<sequence>MAARAIVLSAALLAAAALHAQPKREREAPVQPGQSSEVGRGGHMGRQPLRPGAYITPRYRKAVQDYPAKNHGPGKPCLPGLVKQGAACGAEAGAGAGWKIGLPVPKATKALPLPPGLLAALPKAPPGNEYVLLAGDVLLIASASRIVVDAVPAGK</sequence>
<keyword evidence="4" id="KW-1185">Reference proteome</keyword>
<evidence type="ECO:0000313" key="4">
    <source>
        <dbReference type="Proteomes" id="UP000500826"/>
    </source>
</evidence>
<name>A0ABX6P4I7_9BURK</name>
<evidence type="ECO:0000256" key="1">
    <source>
        <dbReference type="SAM" id="MobiDB-lite"/>
    </source>
</evidence>
<dbReference type="Proteomes" id="UP000500826">
    <property type="component" value="Chromosome"/>
</dbReference>
<evidence type="ECO:0000313" key="3">
    <source>
        <dbReference type="EMBL" id="QJW85005.1"/>
    </source>
</evidence>
<evidence type="ECO:0008006" key="5">
    <source>
        <dbReference type="Google" id="ProtNLM"/>
    </source>
</evidence>
<organism evidence="3 4">
    <name type="scientific">Ramlibacter terrae</name>
    <dbReference type="NCBI Taxonomy" id="2732511"/>
    <lineage>
        <taxon>Bacteria</taxon>
        <taxon>Pseudomonadati</taxon>
        <taxon>Pseudomonadota</taxon>
        <taxon>Betaproteobacteria</taxon>
        <taxon>Burkholderiales</taxon>
        <taxon>Comamonadaceae</taxon>
        <taxon>Ramlibacter</taxon>
    </lineage>
</organism>
<gene>
    <name evidence="3" type="ORF">HK414_19945</name>
</gene>
<dbReference type="Gene3D" id="3.10.450.160">
    <property type="entry name" value="inner membrane protein cigr"/>
    <property type="match status" value="1"/>
</dbReference>
<accession>A0ABX6P4I7</accession>
<reference evidence="3 4" key="2">
    <citation type="submission" date="2020-05" db="EMBL/GenBank/DDBJ databases">
        <authorList>
            <person name="Khan S.A."/>
            <person name="Jeon C.O."/>
            <person name="Chun B.H."/>
        </authorList>
    </citation>
    <scope>NUCLEOTIDE SEQUENCE [LARGE SCALE GENOMIC DNA]</scope>
    <source>
        <strain evidence="3 4">H242</strain>
    </source>
</reference>
<evidence type="ECO:0000256" key="2">
    <source>
        <dbReference type="SAM" id="SignalP"/>
    </source>
</evidence>
<dbReference type="EMBL" id="CP053418">
    <property type="protein sequence ID" value="QJW85005.1"/>
    <property type="molecule type" value="Genomic_DNA"/>
</dbReference>
<feature type="signal peptide" evidence="2">
    <location>
        <begin position="1"/>
        <end position="20"/>
    </location>
</feature>
<protein>
    <recommendedName>
        <fullName evidence="5">RcnB family protein</fullName>
    </recommendedName>
</protein>
<feature type="region of interest" description="Disordered" evidence="1">
    <location>
        <begin position="19"/>
        <end position="52"/>
    </location>
</feature>
<proteinExistence type="predicted"/>
<reference evidence="3 4" key="1">
    <citation type="submission" date="2020-05" db="EMBL/GenBank/DDBJ databases">
        <title>Ramlibacter rhizophilus sp. nov., isolated from rhizosphere soil of national flower Mugunghwa from South Korea.</title>
        <authorList>
            <person name="Zheng-Fei Y."/>
            <person name="Huan T."/>
        </authorList>
    </citation>
    <scope>NUCLEOTIDE SEQUENCE [LARGE SCALE GENOMIC DNA]</scope>
    <source>
        <strain evidence="3 4">H242</strain>
    </source>
</reference>